<dbReference type="KEGG" id="fcj:RN605_11410"/>
<proteinExistence type="predicted"/>
<accession>A0AA96J543</accession>
<evidence type="ECO:0000313" key="1">
    <source>
        <dbReference type="EMBL" id="WNM19894.1"/>
    </source>
</evidence>
<gene>
    <name evidence="2" type="ORF">RN605_11410</name>
    <name evidence="1" type="ORF">RN608_04240</name>
</gene>
<reference evidence="2 3" key="1">
    <citation type="submission" date="2023-09" db="EMBL/GenBank/DDBJ databases">
        <title>Flavobacterium sp. a novel bacteria isolate from Pepper rhizosphere.</title>
        <authorList>
            <person name="Peng Y."/>
            <person name="Lee J."/>
        </authorList>
    </citation>
    <scope>NUCLEOTIDE SEQUENCE [LARGE SCALE GENOMIC DNA]</scope>
    <source>
        <strain evidence="1">PMR2A8</strain>
        <strain evidence="2 3">PMTSA4</strain>
    </source>
</reference>
<keyword evidence="3" id="KW-1185">Reference proteome</keyword>
<name>A0AA96J543_9FLAO</name>
<dbReference type="EMBL" id="CP134890">
    <property type="protein sequence ID" value="WNM21283.1"/>
    <property type="molecule type" value="Genomic_DNA"/>
</dbReference>
<evidence type="ECO:0000313" key="3">
    <source>
        <dbReference type="Proteomes" id="UP001304515"/>
    </source>
</evidence>
<dbReference type="AlphaFoldDB" id="A0AA96J543"/>
<organism evidence="2 3">
    <name type="scientific">Flavobacterium capsici</name>
    <dbReference type="NCBI Taxonomy" id="3075618"/>
    <lineage>
        <taxon>Bacteria</taxon>
        <taxon>Pseudomonadati</taxon>
        <taxon>Bacteroidota</taxon>
        <taxon>Flavobacteriia</taxon>
        <taxon>Flavobacteriales</taxon>
        <taxon>Flavobacteriaceae</taxon>
        <taxon>Flavobacterium</taxon>
    </lineage>
</organism>
<accession>A0AA96EWL0</accession>
<protein>
    <submittedName>
        <fullName evidence="2">Uncharacterized protein</fullName>
    </submittedName>
</protein>
<dbReference type="Proteomes" id="UP001304515">
    <property type="component" value="Chromosome"/>
</dbReference>
<dbReference type="RefSeq" id="WP_313324905.1">
    <property type="nucleotide sequence ID" value="NZ_CP134878.1"/>
</dbReference>
<evidence type="ECO:0000313" key="2">
    <source>
        <dbReference type="EMBL" id="WNM21283.1"/>
    </source>
</evidence>
<sequence length="232" mass="27970">MNNLRFLLLLLPILFFGQNKSIKINIVSVTSIDSIPEERKFTINYSIENTTDKEISFFLEPEKLFPAHSNAMGTGVFYKLFQENDELIINGVFTNNRTIKSFNLPDFSSIKDEKEREKAFKEFFEERMKSQNDSIKKNSIKSLLNSIYHLKPKETKIYSIVWYWDKKRYFKRDEFEYYLDEKGTFYIQFYLFLMKEQYENKMTKEDYESLMKIPNFIKGVYQSEKAEINFRE</sequence>
<dbReference type="EMBL" id="CP134878">
    <property type="protein sequence ID" value="WNM19894.1"/>
    <property type="molecule type" value="Genomic_DNA"/>
</dbReference>